<evidence type="ECO:0008006" key="5">
    <source>
        <dbReference type="Google" id="ProtNLM"/>
    </source>
</evidence>
<sequence length="197" mass="21070">GIPVSRWKVASNPDEALKAAREIGFPSALKLNGPSIAHKTEQGFVKLNLKTEPDLLNAAKELLENEINDSNLIVTEMLSGSREVIAGVVRDPQFGPCVMFGFGGILAEAIADVEFRLAPIASDDARDLISSLKTTGLLEEFRGEEALDIDATIDLLIKLGELAEDEQILSIDLNPLIIVDGLPIAADALVELKGETA</sequence>
<dbReference type="SUPFAM" id="SSF56059">
    <property type="entry name" value="Glutathione synthetase ATP-binding domain-like"/>
    <property type="match status" value="1"/>
</dbReference>
<name>A0A382MBT5_9ZZZZ</name>
<reference evidence="4" key="1">
    <citation type="submission" date="2018-05" db="EMBL/GenBank/DDBJ databases">
        <authorList>
            <person name="Lanie J.A."/>
            <person name="Ng W.-L."/>
            <person name="Kazmierczak K.M."/>
            <person name="Andrzejewski T.M."/>
            <person name="Davidsen T.M."/>
            <person name="Wayne K.J."/>
            <person name="Tettelin H."/>
            <person name="Glass J.I."/>
            <person name="Rusch D."/>
            <person name="Podicherti R."/>
            <person name="Tsui H.-C.T."/>
            <person name="Winkler M.E."/>
        </authorList>
    </citation>
    <scope>NUCLEOTIDE SEQUENCE</scope>
</reference>
<dbReference type="GO" id="GO:0016874">
    <property type="term" value="F:ligase activity"/>
    <property type="evidence" value="ECO:0007669"/>
    <property type="project" value="UniProtKB-KW"/>
</dbReference>
<dbReference type="PANTHER" id="PTHR43334:SF1">
    <property type="entry name" value="3-HYDROXYPROPIONATE--COA LIGASE [ADP-FORMING]"/>
    <property type="match status" value="1"/>
</dbReference>
<dbReference type="GO" id="GO:0005524">
    <property type="term" value="F:ATP binding"/>
    <property type="evidence" value="ECO:0007669"/>
    <property type="project" value="UniProtKB-KW"/>
</dbReference>
<protein>
    <recommendedName>
        <fullName evidence="5">ATP-grasp domain-containing protein</fullName>
    </recommendedName>
</protein>
<proteinExistence type="predicted"/>
<dbReference type="InterPro" id="IPR051538">
    <property type="entry name" value="Acyl-CoA_Synth/Transferase"/>
</dbReference>
<keyword evidence="2" id="KW-0547">Nucleotide-binding</keyword>
<evidence type="ECO:0000256" key="3">
    <source>
        <dbReference type="ARBA" id="ARBA00022840"/>
    </source>
</evidence>
<evidence type="ECO:0000313" key="4">
    <source>
        <dbReference type="EMBL" id="SVC45167.1"/>
    </source>
</evidence>
<keyword evidence="1" id="KW-0436">Ligase</keyword>
<accession>A0A382MBT5</accession>
<feature type="non-terminal residue" evidence="4">
    <location>
        <position position="1"/>
    </location>
</feature>
<dbReference type="Pfam" id="PF13549">
    <property type="entry name" value="ATP-grasp_5"/>
    <property type="match status" value="1"/>
</dbReference>
<dbReference type="AlphaFoldDB" id="A0A382MBT5"/>
<gene>
    <name evidence="4" type="ORF">METZ01_LOCUS298021</name>
</gene>
<dbReference type="Gene3D" id="3.30.1490.20">
    <property type="entry name" value="ATP-grasp fold, A domain"/>
    <property type="match status" value="1"/>
</dbReference>
<dbReference type="EMBL" id="UINC01091972">
    <property type="protein sequence ID" value="SVC45167.1"/>
    <property type="molecule type" value="Genomic_DNA"/>
</dbReference>
<evidence type="ECO:0000256" key="2">
    <source>
        <dbReference type="ARBA" id="ARBA00022741"/>
    </source>
</evidence>
<organism evidence="4">
    <name type="scientific">marine metagenome</name>
    <dbReference type="NCBI Taxonomy" id="408172"/>
    <lineage>
        <taxon>unclassified sequences</taxon>
        <taxon>metagenomes</taxon>
        <taxon>ecological metagenomes</taxon>
    </lineage>
</organism>
<keyword evidence="3" id="KW-0067">ATP-binding</keyword>
<dbReference type="PANTHER" id="PTHR43334">
    <property type="entry name" value="ACETATE--COA LIGASE [ADP-FORMING]"/>
    <property type="match status" value="1"/>
</dbReference>
<evidence type="ECO:0000256" key="1">
    <source>
        <dbReference type="ARBA" id="ARBA00022598"/>
    </source>
</evidence>
<dbReference type="Gene3D" id="3.30.470.20">
    <property type="entry name" value="ATP-grasp fold, B domain"/>
    <property type="match status" value="1"/>
</dbReference>
<dbReference type="InterPro" id="IPR013815">
    <property type="entry name" value="ATP_grasp_subdomain_1"/>
</dbReference>